<proteinExistence type="predicted"/>
<protein>
    <submittedName>
        <fullName evidence="1">Uncharacterized protein</fullName>
    </submittedName>
</protein>
<dbReference type="AlphaFoldDB" id="A0A834UB87"/>
<organism evidence="1 2">
    <name type="scientific">Vespula pensylvanica</name>
    <name type="common">Western yellow jacket</name>
    <name type="synonym">Wasp</name>
    <dbReference type="NCBI Taxonomy" id="30213"/>
    <lineage>
        <taxon>Eukaryota</taxon>
        <taxon>Metazoa</taxon>
        <taxon>Ecdysozoa</taxon>
        <taxon>Arthropoda</taxon>
        <taxon>Hexapoda</taxon>
        <taxon>Insecta</taxon>
        <taxon>Pterygota</taxon>
        <taxon>Neoptera</taxon>
        <taxon>Endopterygota</taxon>
        <taxon>Hymenoptera</taxon>
        <taxon>Apocrita</taxon>
        <taxon>Aculeata</taxon>
        <taxon>Vespoidea</taxon>
        <taxon>Vespidae</taxon>
        <taxon>Vespinae</taxon>
        <taxon>Vespula</taxon>
    </lineage>
</organism>
<accession>A0A834UB87</accession>
<dbReference type="Proteomes" id="UP000600918">
    <property type="component" value="Unassembled WGS sequence"/>
</dbReference>
<evidence type="ECO:0000313" key="1">
    <source>
        <dbReference type="EMBL" id="KAF7427427.1"/>
    </source>
</evidence>
<keyword evidence="2" id="KW-1185">Reference proteome</keyword>
<gene>
    <name evidence="1" type="ORF">H0235_007121</name>
</gene>
<sequence length="133" mass="14717">MSKVIVLDFPLGPSNIEVISMTSTTEKGSKQGRRISKGIAALISPLSPTTFKRHYVGTSFEVASPLLNLPLSRSTQPLRDATSLMDRKLLGIGMGFWKGVVRKESRLKVSSSINPLRLLTFYSITLWEYEESG</sequence>
<comment type="caution">
    <text evidence="1">The sequence shown here is derived from an EMBL/GenBank/DDBJ whole genome shotgun (WGS) entry which is preliminary data.</text>
</comment>
<evidence type="ECO:0000313" key="2">
    <source>
        <dbReference type="Proteomes" id="UP000600918"/>
    </source>
</evidence>
<name>A0A834UB87_VESPE</name>
<dbReference type="EMBL" id="JACSDY010000005">
    <property type="protein sequence ID" value="KAF7427427.1"/>
    <property type="molecule type" value="Genomic_DNA"/>
</dbReference>
<reference evidence="1" key="1">
    <citation type="journal article" date="2020" name="G3 (Bethesda)">
        <title>High-Quality Assemblies for Three Invasive Social Wasps from the &lt;i&gt;Vespula&lt;/i&gt; Genus.</title>
        <authorList>
            <person name="Harrop T.W.R."/>
            <person name="Guhlin J."/>
            <person name="McLaughlin G.M."/>
            <person name="Permina E."/>
            <person name="Stockwell P."/>
            <person name="Gilligan J."/>
            <person name="Le Lec M.F."/>
            <person name="Gruber M.A.M."/>
            <person name="Quinn O."/>
            <person name="Lovegrove M."/>
            <person name="Duncan E.J."/>
            <person name="Remnant E.J."/>
            <person name="Van Eeckhoven J."/>
            <person name="Graham B."/>
            <person name="Knapp R.A."/>
            <person name="Langford K.W."/>
            <person name="Kronenberg Z."/>
            <person name="Press M.O."/>
            <person name="Eacker S.M."/>
            <person name="Wilson-Rankin E.E."/>
            <person name="Purcell J."/>
            <person name="Lester P.J."/>
            <person name="Dearden P.K."/>
        </authorList>
    </citation>
    <scope>NUCLEOTIDE SEQUENCE</scope>
    <source>
        <strain evidence="1">Volc-1</strain>
    </source>
</reference>